<dbReference type="GO" id="GO:0000324">
    <property type="term" value="C:fungal-type vacuole"/>
    <property type="evidence" value="ECO:0007669"/>
    <property type="project" value="TreeGrafter"/>
</dbReference>
<evidence type="ECO:0000256" key="1">
    <source>
        <dbReference type="ARBA" id="ARBA00009431"/>
    </source>
</evidence>
<dbReference type="SUPFAM" id="SSF53474">
    <property type="entry name" value="alpha/beta-Hydrolases"/>
    <property type="match status" value="1"/>
</dbReference>
<dbReference type="EMBL" id="ML987204">
    <property type="protein sequence ID" value="KAF2243692.1"/>
    <property type="molecule type" value="Genomic_DNA"/>
</dbReference>
<dbReference type="RefSeq" id="XP_033678696.1">
    <property type="nucleotide sequence ID" value="XM_033819345.1"/>
</dbReference>
<dbReference type="InterPro" id="IPR018202">
    <property type="entry name" value="Ser_caboxypep_ser_AS"/>
</dbReference>
<accession>A0A6A6I142</accession>
<protein>
    <recommendedName>
        <fullName evidence="6">Carboxypeptidase</fullName>
        <ecNumber evidence="6">3.4.16.-</ecNumber>
    </recommendedName>
</protein>
<dbReference type="InterPro" id="IPR001563">
    <property type="entry name" value="Peptidase_S10"/>
</dbReference>
<dbReference type="InterPro" id="IPR029058">
    <property type="entry name" value="AB_hydrolase_fold"/>
</dbReference>
<keyword evidence="4 6" id="KW-0378">Hydrolase</keyword>
<dbReference type="OrthoDB" id="443318at2759"/>
<dbReference type="Gene3D" id="3.40.50.1820">
    <property type="entry name" value="alpha/beta hydrolase"/>
    <property type="match status" value="1"/>
</dbReference>
<dbReference type="GO" id="GO:0004185">
    <property type="term" value="F:serine-type carboxypeptidase activity"/>
    <property type="evidence" value="ECO:0007669"/>
    <property type="project" value="UniProtKB-UniRule"/>
</dbReference>
<keyword evidence="5" id="KW-0325">Glycoprotein</keyword>
<dbReference type="PROSITE" id="PS00560">
    <property type="entry name" value="CARBOXYPEPT_SER_HIS"/>
    <property type="match status" value="1"/>
</dbReference>
<gene>
    <name evidence="7" type="ORF">BU26DRAFT_107124</name>
</gene>
<evidence type="ECO:0000256" key="4">
    <source>
        <dbReference type="ARBA" id="ARBA00022801"/>
    </source>
</evidence>
<keyword evidence="2 6" id="KW-0121">Carboxypeptidase</keyword>
<feature type="chain" id="PRO_5025704421" description="Carboxypeptidase" evidence="6">
    <location>
        <begin position="22"/>
        <end position="725"/>
    </location>
</feature>
<dbReference type="GO" id="GO:0006508">
    <property type="term" value="P:proteolysis"/>
    <property type="evidence" value="ECO:0007669"/>
    <property type="project" value="UniProtKB-KW"/>
</dbReference>
<dbReference type="AlphaFoldDB" id="A0A6A6I142"/>
<evidence type="ECO:0000256" key="3">
    <source>
        <dbReference type="ARBA" id="ARBA00022670"/>
    </source>
</evidence>
<evidence type="ECO:0000313" key="8">
    <source>
        <dbReference type="Proteomes" id="UP000800094"/>
    </source>
</evidence>
<dbReference type="EC" id="3.4.16.-" evidence="6"/>
<keyword evidence="8" id="KW-1185">Reference proteome</keyword>
<dbReference type="PANTHER" id="PTHR11802:SF404">
    <property type="entry name" value="CARBOXYPEPTIDASE"/>
    <property type="match status" value="1"/>
</dbReference>
<dbReference type="GeneID" id="54572675"/>
<sequence length="725" mass="78063">MFQLSPIVVASALGLAGCSIAQQYPPPVTYDTVLKSPINPNITISYKEPDPGTCTTVFPAQKQYTGYVNLPPFTLEPFQQDYSINTFFWFFEARTEPETAPLTVWLNGGPGSSSMIGLFREAGPCEVVQLADGSYGTQASTFGWDRSSNVLFIDQPTQVGFSYDEAVNSTVDFRTGVIAYPKSLPRDDPPWVLANGTLSSLNPNNTQNSTVIAARAAWHFLQGFLSAFPQYNPGQHPNRTTVEPVGVNLFAESYGGQYGPTFGDFFEDQNERRRTGEIPANSTLEIKLSSVGIINGLVDALIQAPSLGNFTYNNTYGIQAIDQTEWLNLISDFKAPGGCQDLVTQCRKHMAAGDTEGESFDAATSSVCAEASNACYGIMGEAINEAGRSAYDIRVMPPNSFPSYAYLEYLNSADVLRSIGAKVNYTETSTAVYNAFGETGDIVRGTQVQKLADLLARGVRVAFIYGDADIICNWYGGEAVSLAVARLSAYNTTFPAAGYADIVSNSSYVGGQVRQYGNLSFSRIYDAGHTVPSYQPETAFTVFTRIIQGNDIGMGKDVDLSTFGTEGPANSDHANKAPAQPKSTCWIRAINDTCNDNEKRAINQGLGIVKNGMWFAQDSQYTPSASSVLAGKPGSLPTNGPTATVRNGNPTTTSSIALTGVYTATGTPKPTSGASRLLFRVQTRRFRHAERDALLDYDKLEGDQSKEVRTGLIAALAAVGGLLLL</sequence>
<dbReference type="Pfam" id="PF00450">
    <property type="entry name" value="Peptidase_S10"/>
    <property type="match status" value="1"/>
</dbReference>
<organism evidence="7 8">
    <name type="scientific">Trematosphaeria pertusa</name>
    <dbReference type="NCBI Taxonomy" id="390896"/>
    <lineage>
        <taxon>Eukaryota</taxon>
        <taxon>Fungi</taxon>
        <taxon>Dikarya</taxon>
        <taxon>Ascomycota</taxon>
        <taxon>Pezizomycotina</taxon>
        <taxon>Dothideomycetes</taxon>
        <taxon>Pleosporomycetidae</taxon>
        <taxon>Pleosporales</taxon>
        <taxon>Massarineae</taxon>
        <taxon>Trematosphaeriaceae</taxon>
        <taxon>Trematosphaeria</taxon>
    </lineage>
</organism>
<keyword evidence="6" id="KW-0732">Signal</keyword>
<evidence type="ECO:0000256" key="6">
    <source>
        <dbReference type="RuleBase" id="RU361156"/>
    </source>
</evidence>
<name>A0A6A6I142_9PLEO</name>
<dbReference type="PANTHER" id="PTHR11802">
    <property type="entry name" value="SERINE PROTEASE FAMILY S10 SERINE CARBOXYPEPTIDASE"/>
    <property type="match status" value="1"/>
</dbReference>
<evidence type="ECO:0000256" key="2">
    <source>
        <dbReference type="ARBA" id="ARBA00022645"/>
    </source>
</evidence>
<reference evidence="7" key="1">
    <citation type="journal article" date="2020" name="Stud. Mycol.">
        <title>101 Dothideomycetes genomes: a test case for predicting lifestyles and emergence of pathogens.</title>
        <authorList>
            <person name="Haridas S."/>
            <person name="Albert R."/>
            <person name="Binder M."/>
            <person name="Bloem J."/>
            <person name="Labutti K."/>
            <person name="Salamov A."/>
            <person name="Andreopoulos B."/>
            <person name="Baker S."/>
            <person name="Barry K."/>
            <person name="Bills G."/>
            <person name="Bluhm B."/>
            <person name="Cannon C."/>
            <person name="Castanera R."/>
            <person name="Culley D."/>
            <person name="Daum C."/>
            <person name="Ezra D."/>
            <person name="Gonzalez J."/>
            <person name="Henrissat B."/>
            <person name="Kuo A."/>
            <person name="Liang C."/>
            <person name="Lipzen A."/>
            <person name="Lutzoni F."/>
            <person name="Magnuson J."/>
            <person name="Mondo S."/>
            <person name="Nolan M."/>
            <person name="Ohm R."/>
            <person name="Pangilinan J."/>
            <person name="Park H.-J."/>
            <person name="Ramirez L."/>
            <person name="Alfaro M."/>
            <person name="Sun H."/>
            <person name="Tritt A."/>
            <person name="Yoshinaga Y."/>
            <person name="Zwiers L.-H."/>
            <person name="Turgeon B."/>
            <person name="Goodwin S."/>
            <person name="Spatafora J."/>
            <person name="Crous P."/>
            <person name="Grigoriev I."/>
        </authorList>
    </citation>
    <scope>NUCLEOTIDE SEQUENCE</scope>
    <source>
        <strain evidence="7">CBS 122368</strain>
    </source>
</reference>
<dbReference type="PROSITE" id="PS00131">
    <property type="entry name" value="CARBOXYPEPT_SER_SER"/>
    <property type="match status" value="1"/>
</dbReference>
<proteinExistence type="inferred from homology"/>
<keyword evidence="3 6" id="KW-0645">Protease</keyword>
<comment type="similarity">
    <text evidence="1 6">Belongs to the peptidase S10 family.</text>
</comment>
<feature type="signal peptide" evidence="6">
    <location>
        <begin position="1"/>
        <end position="21"/>
    </location>
</feature>
<dbReference type="InterPro" id="IPR033124">
    <property type="entry name" value="Ser_caboxypep_his_AS"/>
</dbReference>
<evidence type="ECO:0000256" key="5">
    <source>
        <dbReference type="ARBA" id="ARBA00023180"/>
    </source>
</evidence>
<evidence type="ECO:0000313" key="7">
    <source>
        <dbReference type="EMBL" id="KAF2243692.1"/>
    </source>
</evidence>
<dbReference type="Proteomes" id="UP000800094">
    <property type="component" value="Unassembled WGS sequence"/>
</dbReference>
<dbReference type="PRINTS" id="PR00724">
    <property type="entry name" value="CRBOXYPTASEC"/>
</dbReference>